<evidence type="ECO:0000313" key="3">
    <source>
        <dbReference type="EMBL" id="KAF7266134.1"/>
    </source>
</evidence>
<dbReference type="Proteomes" id="UP000625711">
    <property type="component" value="Unassembled WGS sequence"/>
</dbReference>
<evidence type="ECO:0000256" key="2">
    <source>
        <dbReference type="SAM" id="MobiDB-lite"/>
    </source>
</evidence>
<name>A0A834HS86_RHYFE</name>
<sequence length="605" mass="69226">MFPSLYSIFVHQITISSDVQAPNLECGKIKDNLNESLLSVLDDKNLTICALKKQLENQKMQLAYYINKELKKETIQELSETCTPCILDTNLPLNLALSKFCKQAGIKSTLSLLHERMTRLDEDMMRRLRHQEFVLGQIVGKLADYARQQMSVNFGNFVMDLRVVDLFMKLLDSTAMLKRKLDCFRISCHRVLLIEEERNALADYVYSMPIEERTACNYLVGVGMEKAALENEIKLTGGDGVTVGSGAAAQPEVVEKILHNLRRELNSSCPKDEGNYICKMLKEINSEACVLLEMTKRQKSRLKREEDSTTKMPPDDRVALCVRAAFRIAGSHDGAPSSTWGLNNREEIRLFKIIRKEADVIRKLLRRDADEEITAAKKERRLLQEKIAQLRLENESASASNKALKQELMQARARLVKKQRFIEKEKLRQERDDYKLQVEDLQVIREAYAQLVGRQPSLMQVEKEYVKQINEKERQILELEKLNNELSIQLKNNEETIGDQNQHIQMLSRFLYLVQPVLIKKHSSSATTTPESVYFDDLATNELLPKVTQKISETNKASSGVAGDGEQPKRSLTHLKVVRSSPSPHQEDHRPLQLDKTLSERTVIS</sequence>
<organism evidence="3 4">
    <name type="scientific">Rhynchophorus ferrugineus</name>
    <name type="common">Red palm weevil</name>
    <name type="synonym">Curculio ferrugineus</name>
    <dbReference type="NCBI Taxonomy" id="354439"/>
    <lineage>
        <taxon>Eukaryota</taxon>
        <taxon>Metazoa</taxon>
        <taxon>Ecdysozoa</taxon>
        <taxon>Arthropoda</taxon>
        <taxon>Hexapoda</taxon>
        <taxon>Insecta</taxon>
        <taxon>Pterygota</taxon>
        <taxon>Neoptera</taxon>
        <taxon>Endopterygota</taxon>
        <taxon>Coleoptera</taxon>
        <taxon>Polyphaga</taxon>
        <taxon>Cucujiformia</taxon>
        <taxon>Curculionidae</taxon>
        <taxon>Dryophthorinae</taxon>
        <taxon>Rhynchophorus</taxon>
    </lineage>
</organism>
<keyword evidence="1" id="KW-0175">Coiled coil</keyword>
<dbReference type="AlphaFoldDB" id="A0A834HS86"/>
<feature type="compositionally biased region" description="Basic and acidic residues" evidence="2">
    <location>
        <begin position="585"/>
        <end position="599"/>
    </location>
</feature>
<dbReference type="OrthoDB" id="6737266at2759"/>
<feature type="coiled-coil region" evidence="1">
    <location>
        <begin position="366"/>
        <end position="496"/>
    </location>
</feature>
<proteinExistence type="predicted"/>
<feature type="region of interest" description="Disordered" evidence="2">
    <location>
        <begin position="553"/>
        <end position="572"/>
    </location>
</feature>
<feature type="region of interest" description="Disordered" evidence="2">
    <location>
        <begin position="578"/>
        <end position="605"/>
    </location>
</feature>
<comment type="caution">
    <text evidence="3">The sequence shown here is derived from an EMBL/GenBank/DDBJ whole genome shotgun (WGS) entry which is preliminary data.</text>
</comment>
<reference evidence="3" key="1">
    <citation type="submission" date="2020-08" db="EMBL/GenBank/DDBJ databases">
        <title>Genome sequencing and assembly of the red palm weevil Rhynchophorus ferrugineus.</title>
        <authorList>
            <person name="Dias G.B."/>
            <person name="Bergman C.M."/>
            <person name="Manee M."/>
        </authorList>
    </citation>
    <scope>NUCLEOTIDE SEQUENCE</scope>
    <source>
        <strain evidence="3">AA-2017</strain>
        <tissue evidence="3">Whole larva</tissue>
    </source>
</reference>
<dbReference type="EMBL" id="JAACXV010014560">
    <property type="protein sequence ID" value="KAF7266134.1"/>
    <property type="molecule type" value="Genomic_DNA"/>
</dbReference>
<keyword evidence="4" id="KW-1185">Reference proteome</keyword>
<accession>A0A834HS86</accession>
<evidence type="ECO:0000256" key="1">
    <source>
        <dbReference type="SAM" id="Coils"/>
    </source>
</evidence>
<evidence type="ECO:0000313" key="4">
    <source>
        <dbReference type="Proteomes" id="UP000625711"/>
    </source>
</evidence>
<protein>
    <submittedName>
        <fullName evidence="3">Uncharacterized protein</fullName>
    </submittedName>
</protein>
<gene>
    <name evidence="3" type="ORF">GWI33_020504</name>
</gene>